<evidence type="ECO:0000313" key="1">
    <source>
        <dbReference type="EMBL" id="AUX76486.1"/>
    </source>
</evidence>
<proteinExistence type="predicted"/>
<name>A0A2L0H4S2_RHIFR</name>
<dbReference type="AlphaFoldDB" id="A0A2L0H4S2"/>
<reference evidence="1 2" key="1">
    <citation type="submission" date="2017-10" db="EMBL/GenBank/DDBJ databases">
        <title>Analysis of the genome sequences of Rhizobium populations associated to common bean (phaseolus vulgaris).</title>
        <authorList>
            <person name="Bustos P."/>
            <person name="Santamaria R.I."/>
            <person name="Miranda-Sanchez F."/>
            <person name="Perez-Carrascal O."/>
            <person name="Juarez S."/>
            <person name="Lozano L."/>
            <person name="Martinez-Flores I."/>
            <person name="Vinuesa P."/>
            <person name="Martinez-Romero E."/>
            <person name="Cevallos M.A."/>
            <person name="Romero D."/>
            <person name="Davila G."/>
            <person name="Gonzalez V."/>
        </authorList>
    </citation>
    <scope>NUCLEOTIDE SEQUENCE [LARGE SCALE GENOMIC DNA]</scope>
    <source>
        <strain evidence="1 2">NXT3</strain>
    </source>
</reference>
<dbReference type="Proteomes" id="UP000239340">
    <property type="component" value="Chromosome"/>
</dbReference>
<evidence type="ECO:0000313" key="2">
    <source>
        <dbReference type="Proteomes" id="UP000239340"/>
    </source>
</evidence>
<organism evidence="1 2">
    <name type="scientific">Rhizobium fredii</name>
    <name type="common">Sinorhizobium fredii</name>
    <dbReference type="NCBI Taxonomy" id="380"/>
    <lineage>
        <taxon>Bacteria</taxon>
        <taxon>Pseudomonadati</taxon>
        <taxon>Pseudomonadota</taxon>
        <taxon>Alphaproteobacteria</taxon>
        <taxon>Hyphomicrobiales</taxon>
        <taxon>Rhizobiaceae</taxon>
        <taxon>Sinorhizobium/Ensifer group</taxon>
        <taxon>Sinorhizobium</taxon>
    </lineage>
</organism>
<gene>
    <name evidence="1" type="ORF">NXT3_CH01919</name>
</gene>
<sequence>MAQRTVPEDSSHCAGYFSIVALNKFAAGQHRHDVPPKLSFLLGLVSRENVEAALDRQIGGEWYGNYRPLEELLDSRLGARLQPLAEKACSYKKFHFSLLKDSAVFDRQEGDVRPRGV</sequence>
<accession>A0A2L0H4S2</accession>
<dbReference type="RefSeq" id="WP_104839258.1">
    <property type="nucleotide sequence ID" value="NZ_CP024307.1"/>
</dbReference>
<dbReference type="EMBL" id="CP024307">
    <property type="protein sequence ID" value="AUX76486.1"/>
    <property type="molecule type" value="Genomic_DNA"/>
</dbReference>
<protein>
    <submittedName>
        <fullName evidence="1">Uncharacterized protein</fullName>
    </submittedName>
</protein>